<feature type="compositionally biased region" description="Basic and acidic residues" evidence="1">
    <location>
        <begin position="77"/>
        <end position="88"/>
    </location>
</feature>
<feature type="compositionally biased region" description="Polar residues" evidence="1">
    <location>
        <begin position="1"/>
        <end position="32"/>
    </location>
</feature>
<dbReference type="AlphaFoldDB" id="A0A8K0J1E4"/>
<accession>A0A8K0J1E4</accession>
<name>A0A8K0J1E4_9HYPO</name>
<evidence type="ECO:0000313" key="3">
    <source>
        <dbReference type="Proteomes" id="UP000811619"/>
    </source>
</evidence>
<feature type="region of interest" description="Disordered" evidence="1">
    <location>
        <begin position="434"/>
        <end position="465"/>
    </location>
</feature>
<sequence length="465" mass="50681">MRLLPEQSQNRASSIPVEQSTSEGSVTSQAHSDTPYRGSSVCSSASSSLESLTLTTGSSSRCPCPTKNHPCVSHSIHRLDKKEEDQREQLSNSNESNSTSSSLSSSDSSTNEESQTAPQHIDDDINNNHSNSNSNNNNNNNNNKMLSAGSINPSGSSSSIDSFDVPVGDEAPMLPPRSARRVSRLTIPIPPKKTTNDEQPMLPHAAPHQMYLSSEEDASSSADDFSDFEEELELGNEKSEKTTERRISREDTARMVAVIFYGKPSIVTMSSRRSISPSSSSSQQTVPTILRTTTEPVLSRPHSVSPTCSSTTAFHLPPRSSSMLTAGGCDSGVTKKRPGFLQIDPYSKDDDDFPHSARTPKTPTTMLRKTLNLVKKRSKQNLCPSETHVSHMAQVGEVEEENDPRESICMGPQTPSLASYQDIMRSAKRNTLMPPVSRSEVAALKSPRNRFRSGLSLGRQRSVRA</sequence>
<keyword evidence="3" id="KW-1185">Reference proteome</keyword>
<dbReference type="OrthoDB" id="4838114at2759"/>
<feature type="region of interest" description="Disordered" evidence="1">
    <location>
        <begin position="296"/>
        <end position="315"/>
    </location>
</feature>
<feature type="compositionally biased region" description="Basic and acidic residues" evidence="1">
    <location>
        <begin position="235"/>
        <end position="246"/>
    </location>
</feature>
<feature type="region of interest" description="Disordered" evidence="1">
    <location>
        <begin position="1"/>
        <end position="246"/>
    </location>
</feature>
<feature type="compositionally biased region" description="Low complexity" evidence="1">
    <location>
        <begin position="89"/>
        <end position="115"/>
    </location>
</feature>
<dbReference type="EMBL" id="SRPY01000841">
    <property type="protein sequence ID" value="KAG5917051.1"/>
    <property type="molecule type" value="Genomic_DNA"/>
</dbReference>
<proteinExistence type="predicted"/>
<dbReference type="Proteomes" id="UP000811619">
    <property type="component" value="Unassembled WGS sequence"/>
</dbReference>
<evidence type="ECO:0000256" key="1">
    <source>
        <dbReference type="SAM" id="MobiDB-lite"/>
    </source>
</evidence>
<comment type="caution">
    <text evidence="2">The sequence shown here is derived from an EMBL/GenBank/DDBJ whole genome shotgun (WGS) entry which is preliminary data.</text>
</comment>
<feature type="compositionally biased region" description="Acidic residues" evidence="1">
    <location>
        <begin position="214"/>
        <end position="234"/>
    </location>
</feature>
<reference evidence="2" key="1">
    <citation type="journal article" date="2020" name="bioRxiv">
        <title>Whole genome comparisons of ergot fungi reveals the divergence and evolution of species within the genus Claviceps are the result of varying mechanisms driving genome evolution and host range expansion.</title>
        <authorList>
            <person name="Wyka S.A."/>
            <person name="Mondo S.J."/>
            <person name="Liu M."/>
            <person name="Dettman J."/>
            <person name="Nalam V."/>
            <person name="Broders K.D."/>
        </authorList>
    </citation>
    <scope>NUCLEOTIDE SEQUENCE</scope>
    <source>
        <strain evidence="2">CCC 489</strain>
    </source>
</reference>
<feature type="compositionally biased region" description="Low complexity" evidence="1">
    <location>
        <begin position="127"/>
        <end position="166"/>
    </location>
</feature>
<organism evidence="2 3">
    <name type="scientific">Claviceps africana</name>
    <dbReference type="NCBI Taxonomy" id="83212"/>
    <lineage>
        <taxon>Eukaryota</taxon>
        <taxon>Fungi</taxon>
        <taxon>Dikarya</taxon>
        <taxon>Ascomycota</taxon>
        <taxon>Pezizomycotina</taxon>
        <taxon>Sordariomycetes</taxon>
        <taxon>Hypocreomycetidae</taxon>
        <taxon>Hypocreales</taxon>
        <taxon>Clavicipitaceae</taxon>
        <taxon>Claviceps</taxon>
    </lineage>
</organism>
<gene>
    <name evidence="2" type="ORF">E4U42_007401</name>
</gene>
<feature type="compositionally biased region" description="Low complexity" evidence="1">
    <location>
        <begin position="39"/>
        <end position="60"/>
    </location>
</feature>
<evidence type="ECO:0000313" key="2">
    <source>
        <dbReference type="EMBL" id="KAG5917051.1"/>
    </source>
</evidence>
<protein>
    <submittedName>
        <fullName evidence="2">Uncharacterized protein</fullName>
    </submittedName>
</protein>